<evidence type="ECO:0000313" key="2">
    <source>
        <dbReference type="EMBL" id="GGK34619.1"/>
    </source>
</evidence>
<protein>
    <recommendedName>
        <fullName evidence="4">Phospholipase A2</fullName>
    </recommendedName>
</protein>
<dbReference type="InterPro" id="IPR036444">
    <property type="entry name" value="PLipase_A2_dom_sf"/>
</dbReference>
<evidence type="ECO:0000313" key="3">
    <source>
        <dbReference type="Proteomes" id="UP000662200"/>
    </source>
</evidence>
<feature type="signal peptide" evidence="1">
    <location>
        <begin position="1"/>
        <end position="34"/>
    </location>
</feature>
<dbReference type="GO" id="GO:0004623">
    <property type="term" value="F:phospholipase A2 activity"/>
    <property type="evidence" value="ECO:0007669"/>
    <property type="project" value="InterPro"/>
</dbReference>
<keyword evidence="1" id="KW-0732">Signal</keyword>
<dbReference type="EMBL" id="BMQC01000009">
    <property type="protein sequence ID" value="GGK34619.1"/>
    <property type="molecule type" value="Genomic_DNA"/>
</dbReference>
<reference evidence="2" key="2">
    <citation type="submission" date="2020-09" db="EMBL/GenBank/DDBJ databases">
        <authorList>
            <person name="Sun Q."/>
            <person name="Ohkuma M."/>
        </authorList>
    </citation>
    <scope>NUCLEOTIDE SEQUENCE</scope>
    <source>
        <strain evidence="2">JCM 3091</strain>
    </source>
</reference>
<dbReference type="InterPro" id="IPR015141">
    <property type="entry name" value="PLipase_A2_prok/fun"/>
</dbReference>
<organism evidence="2 3">
    <name type="scientific">Pilimelia terevasa</name>
    <dbReference type="NCBI Taxonomy" id="53372"/>
    <lineage>
        <taxon>Bacteria</taxon>
        <taxon>Bacillati</taxon>
        <taxon>Actinomycetota</taxon>
        <taxon>Actinomycetes</taxon>
        <taxon>Micromonosporales</taxon>
        <taxon>Micromonosporaceae</taxon>
        <taxon>Pilimelia</taxon>
    </lineage>
</organism>
<comment type="caution">
    <text evidence="2">The sequence shown here is derived from an EMBL/GenBank/DDBJ whole genome shotgun (WGS) entry which is preliminary data.</text>
</comment>
<gene>
    <name evidence="2" type="ORF">GCM10010124_29130</name>
</gene>
<dbReference type="Pfam" id="PF09056">
    <property type="entry name" value="Phospholip_A2_3"/>
    <property type="match status" value="1"/>
</dbReference>
<dbReference type="GO" id="GO:0006644">
    <property type="term" value="P:phospholipid metabolic process"/>
    <property type="evidence" value="ECO:0007669"/>
    <property type="project" value="InterPro"/>
</dbReference>
<feature type="chain" id="PRO_5035250640" description="Phospholipase A2" evidence="1">
    <location>
        <begin position="35"/>
        <end position="175"/>
    </location>
</feature>
<dbReference type="RefSeq" id="WP_189114857.1">
    <property type="nucleotide sequence ID" value="NZ_BMQC01000009.1"/>
</dbReference>
<name>A0A8J3BSN5_9ACTN</name>
<proteinExistence type="predicted"/>
<accession>A0A8J3BSN5</accession>
<dbReference type="Proteomes" id="UP000662200">
    <property type="component" value="Unassembled WGS sequence"/>
</dbReference>
<dbReference type="SUPFAM" id="SSF48619">
    <property type="entry name" value="Phospholipase A2, PLA2"/>
    <property type="match status" value="1"/>
</dbReference>
<keyword evidence="3" id="KW-1185">Reference proteome</keyword>
<dbReference type="Gene3D" id="1.20.90.10">
    <property type="entry name" value="Phospholipase A2 domain"/>
    <property type="match status" value="1"/>
</dbReference>
<dbReference type="GO" id="GO:0050482">
    <property type="term" value="P:arachidonate secretion"/>
    <property type="evidence" value="ECO:0007669"/>
    <property type="project" value="InterPro"/>
</dbReference>
<evidence type="ECO:0000256" key="1">
    <source>
        <dbReference type="SAM" id="SignalP"/>
    </source>
</evidence>
<reference evidence="2" key="1">
    <citation type="journal article" date="2014" name="Int. J. Syst. Evol. Microbiol.">
        <title>Complete genome sequence of Corynebacterium casei LMG S-19264T (=DSM 44701T), isolated from a smear-ripened cheese.</title>
        <authorList>
            <consortium name="US DOE Joint Genome Institute (JGI-PGF)"/>
            <person name="Walter F."/>
            <person name="Albersmeier A."/>
            <person name="Kalinowski J."/>
            <person name="Ruckert C."/>
        </authorList>
    </citation>
    <scope>NUCLEOTIDE SEQUENCE</scope>
    <source>
        <strain evidence="2">JCM 3091</strain>
    </source>
</reference>
<sequence>MSGRGIRTRIGAVATASLVGLGATLTTGPVAAHAAGPDPLAQYTDALLYSTPLPTFSDVRRQRPLPAELDWGSDGCSWSPDRPVGYNFLPGCHRHDFGYRNYKRQQRFTAASRRKIDANMKKDHYGTCGADFACRRIADLYYNAVRKFGGPSFAAARAALDAEIARQEAGRRGPG</sequence>
<evidence type="ECO:0008006" key="4">
    <source>
        <dbReference type="Google" id="ProtNLM"/>
    </source>
</evidence>
<dbReference type="AlphaFoldDB" id="A0A8J3BSN5"/>